<protein>
    <submittedName>
        <fullName evidence="1">Uncharacterized protein</fullName>
    </submittedName>
</protein>
<dbReference type="EMBL" id="BTRK01000006">
    <property type="protein sequence ID" value="GMR62299.1"/>
    <property type="molecule type" value="Genomic_DNA"/>
</dbReference>
<dbReference type="Proteomes" id="UP001328107">
    <property type="component" value="Unassembled WGS sequence"/>
</dbReference>
<sequence length="147" mass="16903">LQSAYVPTIALWPGISLKKVKNVISRANCQSICTFEEFQISNEITLSAVFIDGNSINNRNPLPFDNSIPIVLLFDKPLENAQNKEYFSNVLKNYSVTILGYHSSSPYRLVEDGFDKILNNINRPIKDIWLKSEKMNFLNNHNIRERI</sequence>
<accession>A0AAN5DFK6</accession>
<name>A0AAN5DFK6_9BILA</name>
<reference evidence="2" key="1">
    <citation type="submission" date="2022-10" db="EMBL/GenBank/DDBJ databases">
        <title>Genome assembly of Pristionchus species.</title>
        <authorList>
            <person name="Yoshida K."/>
            <person name="Sommer R.J."/>
        </authorList>
    </citation>
    <scope>NUCLEOTIDE SEQUENCE [LARGE SCALE GENOMIC DNA]</scope>
    <source>
        <strain evidence="2">RS5460</strain>
    </source>
</reference>
<organism evidence="1 2">
    <name type="scientific">Pristionchus mayeri</name>
    <dbReference type="NCBI Taxonomy" id="1317129"/>
    <lineage>
        <taxon>Eukaryota</taxon>
        <taxon>Metazoa</taxon>
        <taxon>Ecdysozoa</taxon>
        <taxon>Nematoda</taxon>
        <taxon>Chromadorea</taxon>
        <taxon>Rhabditida</taxon>
        <taxon>Rhabditina</taxon>
        <taxon>Diplogasteromorpha</taxon>
        <taxon>Diplogasteroidea</taxon>
        <taxon>Neodiplogasteridae</taxon>
        <taxon>Pristionchus</taxon>
    </lineage>
</organism>
<proteinExistence type="predicted"/>
<keyword evidence="2" id="KW-1185">Reference proteome</keyword>
<dbReference type="AlphaFoldDB" id="A0AAN5DFK6"/>
<comment type="caution">
    <text evidence="1">The sequence shown here is derived from an EMBL/GenBank/DDBJ whole genome shotgun (WGS) entry which is preliminary data.</text>
</comment>
<feature type="non-terminal residue" evidence="1">
    <location>
        <position position="1"/>
    </location>
</feature>
<evidence type="ECO:0000313" key="1">
    <source>
        <dbReference type="EMBL" id="GMR62299.1"/>
    </source>
</evidence>
<feature type="non-terminal residue" evidence="1">
    <location>
        <position position="147"/>
    </location>
</feature>
<gene>
    <name evidence="1" type="ORF">PMAYCL1PPCAC_32494</name>
</gene>
<evidence type="ECO:0000313" key="2">
    <source>
        <dbReference type="Proteomes" id="UP001328107"/>
    </source>
</evidence>